<dbReference type="EMBL" id="JBDKWZ010000004">
    <property type="protein sequence ID" value="MEN7548063.1"/>
    <property type="molecule type" value="Genomic_DNA"/>
</dbReference>
<feature type="domain" description="Protein FecR C-terminal" evidence="3">
    <location>
        <begin position="280"/>
        <end position="346"/>
    </location>
</feature>
<evidence type="ECO:0000256" key="1">
    <source>
        <dbReference type="SAM" id="Phobius"/>
    </source>
</evidence>
<dbReference type="GO" id="GO:0016989">
    <property type="term" value="F:sigma factor antagonist activity"/>
    <property type="evidence" value="ECO:0007669"/>
    <property type="project" value="TreeGrafter"/>
</dbReference>
<gene>
    <name evidence="4" type="ORF">AAG747_09085</name>
</gene>
<dbReference type="RefSeq" id="WP_346820845.1">
    <property type="nucleotide sequence ID" value="NZ_JBDKWZ010000004.1"/>
</dbReference>
<keyword evidence="1" id="KW-1133">Transmembrane helix</keyword>
<comment type="caution">
    <text evidence="4">The sequence shown here is derived from an EMBL/GenBank/DDBJ whole genome shotgun (WGS) entry which is preliminary data.</text>
</comment>
<dbReference type="PIRSF" id="PIRSF018266">
    <property type="entry name" value="FecR"/>
    <property type="match status" value="1"/>
</dbReference>
<evidence type="ECO:0000313" key="4">
    <source>
        <dbReference type="EMBL" id="MEN7548063.1"/>
    </source>
</evidence>
<dbReference type="PANTHER" id="PTHR30273:SF2">
    <property type="entry name" value="PROTEIN FECR"/>
    <property type="match status" value="1"/>
</dbReference>
<dbReference type="InterPro" id="IPR032508">
    <property type="entry name" value="FecR_C"/>
</dbReference>
<name>A0AAW9S2F6_9BACT</name>
<dbReference type="PANTHER" id="PTHR30273">
    <property type="entry name" value="PERIPLASMIC SIGNAL SENSOR AND SIGMA FACTOR ACTIVATOR FECR-RELATED"/>
    <property type="match status" value="1"/>
</dbReference>
<dbReference type="Pfam" id="PF04773">
    <property type="entry name" value="FecR"/>
    <property type="match status" value="1"/>
</dbReference>
<dbReference type="Gene3D" id="2.60.120.1440">
    <property type="match status" value="1"/>
</dbReference>
<dbReference type="InterPro" id="IPR006860">
    <property type="entry name" value="FecR"/>
</dbReference>
<protein>
    <submittedName>
        <fullName evidence="4">FecR domain-containing protein</fullName>
    </submittedName>
</protein>
<organism evidence="4 5">
    <name type="scientific">Rapidithrix thailandica</name>
    <dbReference type="NCBI Taxonomy" id="413964"/>
    <lineage>
        <taxon>Bacteria</taxon>
        <taxon>Pseudomonadati</taxon>
        <taxon>Bacteroidota</taxon>
        <taxon>Cytophagia</taxon>
        <taxon>Cytophagales</taxon>
        <taxon>Flammeovirgaceae</taxon>
        <taxon>Rapidithrix</taxon>
    </lineage>
</organism>
<dbReference type="Gene3D" id="3.55.50.30">
    <property type="match status" value="1"/>
</dbReference>
<keyword evidence="1" id="KW-0472">Membrane</keyword>
<keyword evidence="1" id="KW-0812">Transmembrane</keyword>
<dbReference type="AlphaFoldDB" id="A0AAW9S2F6"/>
<reference evidence="4 5" key="1">
    <citation type="submission" date="2024-04" db="EMBL/GenBank/DDBJ databases">
        <title>Novel genus in family Flammeovirgaceae.</title>
        <authorList>
            <person name="Nguyen T.H."/>
            <person name="Vuong T.Q."/>
            <person name="Le H."/>
            <person name="Kim S.-G."/>
        </authorList>
    </citation>
    <scope>NUCLEOTIDE SEQUENCE [LARGE SCALE GENOMIC DNA]</scope>
    <source>
        <strain evidence="4 5">JCM 23209</strain>
    </source>
</reference>
<evidence type="ECO:0000259" key="3">
    <source>
        <dbReference type="Pfam" id="PF16344"/>
    </source>
</evidence>
<accession>A0AAW9S2F6</accession>
<dbReference type="Proteomes" id="UP001403385">
    <property type="component" value="Unassembled WGS sequence"/>
</dbReference>
<feature type="transmembrane region" description="Helical" evidence="1">
    <location>
        <begin position="98"/>
        <end position="118"/>
    </location>
</feature>
<evidence type="ECO:0000313" key="5">
    <source>
        <dbReference type="Proteomes" id="UP001403385"/>
    </source>
</evidence>
<sequence length="350" mass="40240">MDYIDYALEDFLKDELFVKWVQNPTPEQSFFWESWLSKHPEKVALVYKAKEIINAVEYAHVHEPPEELYLQVLEQVLKKSERRWVRPALHQPAKVYTWLRWVASVALLVTVGLGSWWIHQRENILPDPEVRELVTKIIPKGKKVSLILTDGTRIKLNSESKISFPKYFDAHLREVYLEGEAFFEVERDTARPFVVHAKGVDTRVLGTSFNLRAYPEQRQVNVTVATGKVAVYNTVKNPGDHPQSLLVLPSEMAIAGGAGKLLTKRPVDIQQVIAWKNDILLFSKNSFEEVLYKLERWYGVEFVLAPQLTPVGNWSGEFQNSSLEFVLEGLGFSSDFQFEIEGKKVRVSPK</sequence>
<proteinExistence type="predicted"/>
<feature type="domain" description="FecR protein" evidence="2">
    <location>
        <begin position="140"/>
        <end position="229"/>
    </location>
</feature>
<dbReference type="Pfam" id="PF16344">
    <property type="entry name" value="FecR_C"/>
    <property type="match status" value="1"/>
</dbReference>
<evidence type="ECO:0000259" key="2">
    <source>
        <dbReference type="Pfam" id="PF04773"/>
    </source>
</evidence>
<dbReference type="InterPro" id="IPR012373">
    <property type="entry name" value="Ferrdict_sens_TM"/>
</dbReference>
<keyword evidence="5" id="KW-1185">Reference proteome</keyword>